<proteinExistence type="predicted"/>
<keyword evidence="5" id="KW-0040">ANK repeat</keyword>
<feature type="compositionally biased region" description="Low complexity" evidence="7">
    <location>
        <begin position="802"/>
        <end position="822"/>
    </location>
</feature>
<evidence type="ECO:0000256" key="7">
    <source>
        <dbReference type="SAM" id="MobiDB-lite"/>
    </source>
</evidence>
<dbReference type="GeneID" id="27726775"/>
<dbReference type="InterPro" id="IPR027417">
    <property type="entry name" value="P-loop_NTPase"/>
</dbReference>
<dbReference type="HOGENOM" id="CLU_003496_0_0_1"/>
<dbReference type="Gene3D" id="3.40.1090.10">
    <property type="entry name" value="Cytosolic phospholipase A2 catalytic domain"/>
    <property type="match status" value="1"/>
</dbReference>
<dbReference type="InterPro" id="IPR002641">
    <property type="entry name" value="PNPLA_dom"/>
</dbReference>
<dbReference type="Pfam" id="PF12796">
    <property type="entry name" value="Ank_2"/>
    <property type="match status" value="3"/>
</dbReference>
<gene>
    <name evidence="9" type="ORF">SAPIO_CDS7703</name>
</gene>
<dbReference type="KEGG" id="sapo:SAPIO_CDS7703"/>
<dbReference type="PROSITE" id="PS51635">
    <property type="entry name" value="PNPLA"/>
    <property type="match status" value="1"/>
</dbReference>
<dbReference type="CDD" id="cd07216">
    <property type="entry name" value="Pat17_PNPLA8_PNPLA9_like3"/>
    <property type="match status" value="1"/>
</dbReference>
<keyword evidence="6" id="KW-0442">Lipid degradation</keyword>
<dbReference type="SUPFAM" id="SSF52540">
    <property type="entry name" value="P-loop containing nucleoside triphosphate hydrolases"/>
    <property type="match status" value="1"/>
</dbReference>
<dbReference type="RefSeq" id="XP_016641339.1">
    <property type="nucleotide sequence ID" value="XM_016789512.1"/>
</dbReference>
<evidence type="ECO:0000313" key="9">
    <source>
        <dbReference type="EMBL" id="KEZ41540.1"/>
    </source>
</evidence>
<name>A0A084G2H8_PSEDA</name>
<keyword evidence="3 6" id="KW-0443">Lipid metabolism</keyword>
<evidence type="ECO:0000256" key="1">
    <source>
        <dbReference type="ARBA" id="ARBA00013278"/>
    </source>
</evidence>
<dbReference type="SUPFAM" id="SSF48403">
    <property type="entry name" value="Ankyrin repeat"/>
    <property type="match status" value="2"/>
</dbReference>
<reference evidence="9 10" key="1">
    <citation type="journal article" date="2014" name="Genome Announc.">
        <title>Draft genome sequence of the pathogenic fungus Scedosporium apiospermum.</title>
        <authorList>
            <person name="Vandeputte P."/>
            <person name="Ghamrawi S."/>
            <person name="Rechenmann M."/>
            <person name="Iltis A."/>
            <person name="Giraud S."/>
            <person name="Fleury M."/>
            <person name="Thornton C."/>
            <person name="Delhaes L."/>
            <person name="Meyer W."/>
            <person name="Papon N."/>
            <person name="Bouchara J.P."/>
        </authorList>
    </citation>
    <scope>NUCLEOTIDE SEQUENCE [LARGE SCALE GENOMIC DNA]</scope>
    <source>
        <strain evidence="9 10">IHEM 14462</strain>
    </source>
</reference>
<dbReference type="PROSITE" id="PS50088">
    <property type="entry name" value="ANK_REPEAT"/>
    <property type="match status" value="5"/>
</dbReference>
<dbReference type="EMBL" id="JOWA01000110">
    <property type="protein sequence ID" value="KEZ41540.1"/>
    <property type="molecule type" value="Genomic_DNA"/>
</dbReference>
<dbReference type="EC" id="3.1.1.4" evidence="1"/>
<dbReference type="Gene3D" id="3.40.50.300">
    <property type="entry name" value="P-loop containing nucleotide triphosphate hydrolases"/>
    <property type="match status" value="1"/>
</dbReference>
<dbReference type="VEuPathDB" id="FungiDB:SAPIO_CDS7703"/>
<dbReference type="Pfam" id="PF24883">
    <property type="entry name" value="NPHP3_N"/>
    <property type="match status" value="1"/>
</dbReference>
<dbReference type="InterPro" id="IPR016035">
    <property type="entry name" value="Acyl_Trfase/lysoPLipase"/>
</dbReference>
<organism evidence="9 10">
    <name type="scientific">Pseudallescheria apiosperma</name>
    <name type="common">Scedosporium apiospermum</name>
    <dbReference type="NCBI Taxonomy" id="563466"/>
    <lineage>
        <taxon>Eukaryota</taxon>
        <taxon>Fungi</taxon>
        <taxon>Dikarya</taxon>
        <taxon>Ascomycota</taxon>
        <taxon>Pezizomycotina</taxon>
        <taxon>Sordariomycetes</taxon>
        <taxon>Hypocreomycetidae</taxon>
        <taxon>Microascales</taxon>
        <taxon>Microascaceae</taxon>
        <taxon>Scedosporium</taxon>
    </lineage>
</organism>
<keyword evidence="2" id="KW-0677">Repeat</keyword>
<feature type="active site" description="Nucleophile" evidence="6">
    <location>
        <position position="60"/>
    </location>
</feature>
<comment type="caution">
    <text evidence="9">The sequence shown here is derived from an EMBL/GenBank/DDBJ whole genome shotgun (WGS) entry which is preliminary data.</text>
</comment>
<dbReference type="GO" id="GO:0016042">
    <property type="term" value="P:lipid catabolic process"/>
    <property type="evidence" value="ECO:0007669"/>
    <property type="project" value="UniProtKB-UniRule"/>
</dbReference>
<dbReference type="Proteomes" id="UP000028545">
    <property type="component" value="Unassembled WGS sequence"/>
</dbReference>
<sequence>MTTTTTDIDCHPAPLRLLSLDGGGIRGLSSLIVLKYLMKRIDPKCPPKPCDYFDLIGGTSTGGIIALMLGRLRMGVDECIERYIALSSAAFSPKRSKAGVFLKLKDKWEVNGAYRADVLEKEIRQVVQEHEEGKSPDAKLLDLRPGCRVFVTAFTRAKATPVLLRSYETDDGVDSISASGCTIWQAARATSAASTFFDPIKIGIQEYVDGATGMNNPVEQVLEEAKSIWPDAISRSRIHCLVSIGTGVPDLMKFGDNAKEVIATLKKIATETEATEVRFYKAQEALGVGGRYFRFNVDRGLSDVQLDEHQKVDVIEVSTEEYLRSPRVKEAVENFKVARSFEFELLSKAEADSHMGWLKTLDYLQYHVDARKHRTESSSGQWFLTQYYGRWKEEPSSFICLTGKPGSGKTVLSSSVIDKLESEGAGALAYHYFSFRDAATQDIRQLKHSLLMQITRCLAKEHQARPGYLYIPKAFEELYQKYRHSKSQFPLDEDVEAALRGLFSESRQTFVVLDALDECPRQVDQRAVLKLVESLCLGSNGTAHILVTTRREPPIEAAINELRIPKTSVVMAVDKVNEDIKKFIIGSMGRHPYKRWPATLKKKVAKALVSKADGVFRWAALQLESLQDKERDKDVEDSLKILPKDLEDTYARILARIELQGRSSMAAHILWWLAYSRRPIKLSEVAEIAIFEMQPTSGIENDGDYTVSYHPKNRFPGIWSVRKILLGLITVSGLDDCSEVSEGQDGTVAFSHFTVQEYLRSSAVNLEMFRLDERRAHGYIMKSCLAYISCYQDLRFGATRSSGSSLSTASDRNQSDSASISDSDSEYNFTDSDEDEDKGQQDFAPFRLLRYAVKYWWNHAAVLLRGTDLKSRTAESRMVVDSIHGVAGIILQWSISVALASKDLGQAAMRSTLADTLARHNVNLGDSKHNPYWTHADIEDDASLTEVTGSGNEVLVRLFIDAGLPINSHAFGFFPLHTAIQLKHSDVTQLLLQQGAELRRVDRMGKSPLSIAVEAGSIELVRELLDKGADLYCDRAILATTAPRWPEMKNYSPLWVFSGTYRPLSGNLSTCCKPLEYAIERWSTDITILLVQRGVNILRRDMWGSCPLSVAVARQQVEVIQAMVASDPEACRTGTFGSGWTALHLAAAYRSVDMIKHILQVVDDLEKRSADGHSSLDLAVIGVHKLGEEMIKSKSVTEGRDIGNGRNLPSQFRAGVVSEVITLLLRYGASLDATNSLGNTALHHAALYSELESVEVLLSCGADLHARNNLGQTPLIANSARNGNVDITRALLTGGADINTFENNGMSALIYASKAGQYNLAEVLLEAGADKSIQDESGKTALDWATAKDDQSMIRLLCDGAVA</sequence>
<feature type="repeat" description="ANK" evidence="5">
    <location>
        <begin position="1237"/>
        <end position="1269"/>
    </location>
</feature>
<feature type="repeat" description="ANK" evidence="5">
    <location>
        <begin position="1004"/>
        <end position="1031"/>
    </location>
</feature>
<dbReference type="SUPFAM" id="SSF52151">
    <property type="entry name" value="FabD/lysophospholipase-like"/>
    <property type="match status" value="1"/>
</dbReference>
<feature type="short sequence motif" description="DGA/G" evidence="6">
    <location>
        <begin position="209"/>
        <end position="211"/>
    </location>
</feature>
<dbReference type="InterPro" id="IPR002110">
    <property type="entry name" value="Ankyrin_rpt"/>
</dbReference>
<evidence type="ECO:0000313" key="10">
    <source>
        <dbReference type="Proteomes" id="UP000028545"/>
    </source>
</evidence>
<evidence type="ECO:0000256" key="2">
    <source>
        <dbReference type="ARBA" id="ARBA00022737"/>
    </source>
</evidence>
<evidence type="ECO:0000256" key="3">
    <source>
        <dbReference type="ARBA" id="ARBA00023098"/>
    </source>
</evidence>
<dbReference type="PANTHER" id="PTHR10039">
    <property type="entry name" value="AMELOGENIN"/>
    <property type="match status" value="1"/>
</dbReference>
<feature type="domain" description="PNPLA" evidence="8">
    <location>
        <begin position="18"/>
        <end position="222"/>
    </location>
</feature>
<feature type="repeat" description="ANK" evidence="5">
    <location>
        <begin position="1138"/>
        <end position="1170"/>
    </location>
</feature>
<dbReference type="InterPro" id="IPR056884">
    <property type="entry name" value="NPHP3-like_N"/>
</dbReference>
<accession>A0A084G2H8</accession>
<comment type="catalytic activity">
    <reaction evidence="4">
        <text>a 1,2-diacyl-sn-glycero-3-phosphocholine + H2O = a 1-acyl-sn-glycero-3-phosphocholine + a fatty acid + H(+)</text>
        <dbReference type="Rhea" id="RHEA:15801"/>
        <dbReference type="ChEBI" id="CHEBI:15377"/>
        <dbReference type="ChEBI" id="CHEBI:15378"/>
        <dbReference type="ChEBI" id="CHEBI:28868"/>
        <dbReference type="ChEBI" id="CHEBI:57643"/>
        <dbReference type="ChEBI" id="CHEBI:58168"/>
        <dbReference type="EC" id="3.1.1.4"/>
    </reaction>
    <physiologicalReaction direction="left-to-right" evidence="4">
        <dbReference type="Rhea" id="RHEA:15802"/>
    </physiologicalReaction>
</comment>
<feature type="short sequence motif" description="GXSXG" evidence="6">
    <location>
        <begin position="58"/>
        <end position="62"/>
    </location>
</feature>
<dbReference type="PANTHER" id="PTHR10039:SF16">
    <property type="entry name" value="GPI INOSITOL-DEACYLASE"/>
    <property type="match status" value="1"/>
</dbReference>
<feature type="active site" description="Proton acceptor" evidence="6">
    <location>
        <position position="209"/>
    </location>
</feature>
<dbReference type="Gene3D" id="1.25.40.20">
    <property type="entry name" value="Ankyrin repeat-containing domain"/>
    <property type="match status" value="2"/>
</dbReference>
<feature type="repeat" description="ANK" evidence="5">
    <location>
        <begin position="971"/>
        <end position="1003"/>
    </location>
</feature>
<evidence type="ECO:0000256" key="6">
    <source>
        <dbReference type="PROSITE-ProRule" id="PRU01161"/>
    </source>
</evidence>
<feature type="repeat" description="ANK" evidence="5">
    <location>
        <begin position="1304"/>
        <end position="1336"/>
    </location>
</feature>
<evidence type="ECO:0000259" key="8">
    <source>
        <dbReference type="PROSITE" id="PS51635"/>
    </source>
</evidence>
<dbReference type="Pfam" id="PF01734">
    <property type="entry name" value="Patatin"/>
    <property type="match status" value="1"/>
</dbReference>
<evidence type="ECO:0000256" key="4">
    <source>
        <dbReference type="ARBA" id="ARBA00023422"/>
    </source>
</evidence>
<feature type="region of interest" description="Disordered" evidence="7">
    <location>
        <begin position="802"/>
        <end position="838"/>
    </location>
</feature>
<dbReference type="GO" id="GO:0004623">
    <property type="term" value="F:phospholipase A2 activity"/>
    <property type="evidence" value="ECO:0007669"/>
    <property type="project" value="UniProtKB-EC"/>
</dbReference>
<evidence type="ECO:0000256" key="5">
    <source>
        <dbReference type="PROSITE-ProRule" id="PRU00023"/>
    </source>
</evidence>
<dbReference type="OrthoDB" id="1658288at2759"/>
<dbReference type="InterPro" id="IPR036770">
    <property type="entry name" value="Ankyrin_rpt-contain_sf"/>
</dbReference>
<feature type="short sequence motif" description="GXGXXG" evidence="6">
    <location>
        <begin position="22"/>
        <end position="27"/>
    </location>
</feature>
<keyword evidence="6" id="KW-0378">Hydrolase</keyword>
<dbReference type="PROSITE" id="PS50297">
    <property type="entry name" value="ANK_REP_REGION"/>
    <property type="match status" value="4"/>
</dbReference>
<dbReference type="GO" id="GO:0046486">
    <property type="term" value="P:glycerolipid metabolic process"/>
    <property type="evidence" value="ECO:0007669"/>
    <property type="project" value="UniProtKB-ARBA"/>
</dbReference>
<keyword evidence="10" id="KW-1185">Reference proteome</keyword>
<protein>
    <recommendedName>
        <fullName evidence="1">phospholipase A2</fullName>
        <ecNumber evidence="1">3.1.1.4</ecNumber>
    </recommendedName>
</protein>
<dbReference type="SMART" id="SM00248">
    <property type="entry name" value="ANK"/>
    <property type="match status" value="11"/>
</dbReference>